<dbReference type="InterPro" id="IPR001670">
    <property type="entry name" value="ADH_Fe/GldA"/>
</dbReference>
<evidence type="ECO:0000256" key="2">
    <source>
        <dbReference type="ARBA" id="ARBA00023002"/>
    </source>
</evidence>
<feature type="binding site" evidence="3">
    <location>
        <position position="171"/>
    </location>
    <ligand>
        <name>glycerol</name>
        <dbReference type="ChEBI" id="CHEBI:17754"/>
    </ligand>
</feature>
<feature type="binding site" evidence="4">
    <location>
        <position position="131"/>
    </location>
    <ligand>
        <name>NAD(+)</name>
        <dbReference type="ChEBI" id="CHEBI:57540"/>
    </ligand>
</feature>
<dbReference type="PIRSF" id="PIRSF000112">
    <property type="entry name" value="Glycerol_dehydrogenase"/>
    <property type="match status" value="1"/>
</dbReference>
<evidence type="ECO:0000256" key="4">
    <source>
        <dbReference type="PIRSR" id="PIRSR000112-3"/>
    </source>
</evidence>
<feature type="binding site" evidence="4">
    <location>
        <begin position="94"/>
        <end position="98"/>
    </location>
    <ligand>
        <name>NAD(+)</name>
        <dbReference type="ChEBI" id="CHEBI:57540"/>
    </ligand>
</feature>
<dbReference type="Gene3D" id="1.20.1090.10">
    <property type="entry name" value="Dehydroquinate synthase-like - alpha domain"/>
    <property type="match status" value="1"/>
</dbReference>
<dbReference type="GO" id="GO:0046872">
    <property type="term" value="F:metal ion binding"/>
    <property type="evidence" value="ECO:0007669"/>
    <property type="project" value="UniProtKB-KW"/>
</dbReference>
<keyword evidence="3" id="KW-0862">Zinc</keyword>
<evidence type="ECO:0000256" key="3">
    <source>
        <dbReference type="PIRSR" id="PIRSR000112-1"/>
    </source>
</evidence>
<keyword evidence="1 3" id="KW-0479">Metal-binding</keyword>
<dbReference type="Gene3D" id="3.40.50.1970">
    <property type="match status" value="1"/>
</dbReference>
<dbReference type="InterPro" id="IPR016205">
    <property type="entry name" value="Glycerol_DH"/>
</dbReference>
<organism evidence="6 7">
    <name type="scientific">Aerophobetes bacterium</name>
    <dbReference type="NCBI Taxonomy" id="2030807"/>
    <lineage>
        <taxon>Bacteria</taxon>
        <taxon>Candidatus Aerophobota</taxon>
    </lineage>
</organism>
<dbReference type="Pfam" id="PF00465">
    <property type="entry name" value="Fe-ADH"/>
    <property type="match status" value="1"/>
</dbReference>
<keyword evidence="2" id="KW-0560">Oxidoreductase</keyword>
<dbReference type="AlphaFoldDB" id="A0A523YNA7"/>
<dbReference type="PANTHER" id="PTHR43616">
    <property type="entry name" value="GLYCEROL DEHYDROGENASE"/>
    <property type="match status" value="1"/>
</dbReference>
<name>A0A523YNA7_UNCAE</name>
<feature type="binding site" evidence="3">
    <location>
        <position position="271"/>
    </location>
    <ligand>
        <name>glycerol</name>
        <dbReference type="ChEBI" id="CHEBI:17754"/>
    </ligand>
</feature>
<evidence type="ECO:0000259" key="5">
    <source>
        <dbReference type="Pfam" id="PF00465"/>
    </source>
</evidence>
<gene>
    <name evidence="6" type="ORF">E3J33_02760</name>
</gene>
<dbReference type="PANTHER" id="PTHR43616:SF3">
    <property type="entry name" value="HYDROXYCARBOXYLATE DEHYDROGENASE A"/>
    <property type="match status" value="1"/>
</dbReference>
<keyword evidence="4" id="KW-0520">NAD</keyword>
<evidence type="ECO:0000313" key="7">
    <source>
        <dbReference type="Proteomes" id="UP000316925"/>
    </source>
</evidence>
<dbReference type="Proteomes" id="UP000316925">
    <property type="component" value="Unassembled WGS sequence"/>
</dbReference>
<sequence>MIDLFLAPGRYIQEKGIATRVGELVSSFGKKPLVLADRIVCSEVGEVLSDSLGKENLVPTFGEFQGECSTKEIERITKLLKKKRIDVVIGCGGGKAIDVAKVAAYNTGLPIITFPTSAATCAGWSFIAPLYTEEGVYLKTLDLKRSPDLALVDPEIISRAPVRLLSAGMGDALAKWYEGRSVTEGREIDFTTQLALDLAKKSCNLVKEIGPRAKQDVERKCCTREVEEIIEVNILLTGLISGLGKGRCRSLAAHALNYGMTHLKETRGALHGERVAFGVIMQLILERRDENEIKRLWLLYSALGLPLTLRKLGLSTNGEKLSRLVKEICKKESRIHKLPFPVNESLVQEALLKADEWGRKIENKGV</sequence>
<accession>A0A523YNA7</accession>
<dbReference type="EMBL" id="SOIJ01000156">
    <property type="protein sequence ID" value="TET92977.1"/>
    <property type="molecule type" value="Genomic_DNA"/>
</dbReference>
<protein>
    <submittedName>
        <fullName evidence="6">Iron-containing alcohol dehydrogenase</fullName>
    </submittedName>
</protein>
<reference evidence="6 7" key="1">
    <citation type="submission" date="2019-03" db="EMBL/GenBank/DDBJ databases">
        <title>Metabolic potential of uncultured bacteria and archaea associated with petroleum seepage in deep-sea sediments.</title>
        <authorList>
            <person name="Dong X."/>
            <person name="Hubert C."/>
        </authorList>
    </citation>
    <scope>NUCLEOTIDE SEQUENCE [LARGE SCALE GENOMIC DNA]</scope>
    <source>
        <strain evidence="6">E29_bin28</strain>
    </source>
</reference>
<evidence type="ECO:0000256" key="1">
    <source>
        <dbReference type="ARBA" id="ARBA00022723"/>
    </source>
</evidence>
<feature type="binding site" evidence="4">
    <location>
        <position position="125"/>
    </location>
    <ligand>
        <name>NAD(+)</name>
        <dbReference type="ChEBI" id="CHEBI:57540"/>
    </ligand>
</feature>
<comment type="caution">
    <text evidence="6">The sequence shown here is derived from an EMBL/GenBank/DDBJ whole genome shotgun (WGS) entry which is preliminary data.</text>
</comment>
<dbReference type="GO" id="GO:0016614">
    <property type="term" value="F:oxidoreductase activity, acting on CH-OH group of donors"/>
    <property type="evidence" value="ECO:0007669"/>
    <property type="project" value="InterPro"/>
</dbReference>
<evidence type="ECO:0000313" key="6">
    <source>
        <dbReference type="EMBL" id="TET92977.1"/>
    </source>
</evidence>
<comment type="cofactor">
    <cofactor evidence="3">
        <name>Zn(2+)</name>
        <dbReference type="ChEBI" id="CHEBI:29105"/>
    </cofactor>
    <text evidence="3">Binds 1 zinc ion per subunit.</text>
</comment>
<dbReference type="SUPFAM" id="SSF56796">
    <property type="entry name" value="Dehydroquinate synthase-like"/>
    <property type="match status" value="1"/>
</dbReference>
<feature type="binding site" evidence="4">
    <location>
        <position position="37"/>
    </location>
    <ligand>
        <name>NAD(+)</name>
        <dbReference type="ChEBI" id="CHEBI:57540"/>
    </ligand>
</feature>
<feature type="binding site" evidence="3">
    <location>
        <position position="254"/>
    </location>
    <ligand>
        <name>glycerol</name>
        <dbReference type="ChEBI" id="CHEBI:17754"/>
    </ligand>
</feature>
<proteinExistence type="predicted"/>
<feature type="domain" description="Alcohol dehydrogenase iron-type/glycerol dehydrogenase GldA" evidence="5">
    <location>
        <begin position="8"/>
        <end position="154"/>
    </location>
</feature>
<dbReference type="CDD" id="cd08550">
    <property type="entry name" value="GlyDH-like"/>
    <property type="match status" value="1"/>
</dbReference>